<dbReference type="InterPro" id="IPR002078">
    <property type="entry name" value="Sigma_54_int"/>
</dbReference>
<organism evidence="8 9">
    <name type="scientific">Pararobbsia silviterrae</name>
    <dbReference type="NCBI Taxonomy" id="1792498"/>
    <lineage>
        <taxon>Bacteria</taxon>
        <taxon>Pseudomonadati</taxon>
        <taxon>Pseudomonadota</taxon>
        <taxon>Betaproteobacteria</taxon>
        <taxon>Burkholderiales</taxon>
        <taxon>Burkholderiaceae</taxon>
        <taxon>Pararobbsia</taxon>
    </lineage>
</organism>
<dbReference type="RefSeq" id="WP_121085437.1">
    <property type="nucleotide sequence ID" value="NZ_RBZU01000003.1"/>
</dbReference>
<keyword evidence="9" id="KW-1185">Reference proteome</keyword>
<dbReference type="Pfam" id="PF25601">
    <property type="entry name" value="AAA_lid_14"/>
    <property type="match status" value="1"/>
</dbReference>
<dbReference type="GO" id="GO:0005524">
    <property type="term" value="F:ATP binding"/>
    <property type="evidence" value="ECO:0007669"/>
    <property type="project" value="UniProtKB-KW"/>
</dbReference>
<dbReference type="PROSITE" id="PS50045">
    <property type="entry name" value="SIGMA54_INTERACT_4"/>
    <property type="match status" value="1"/>
</dbReference>
<dbReference type="GO" id="GO:0006355">
    <property type="term" value="P:regulation of DNA-templated transcription"/>
    <property type="evidence" value="ECO:0007669"/>
    <property type="project" value="InterPro"/>
</dbReference>
<dbReference type="SUPFAM" id="SSF46689">
    <property type="entry name" value="Homeodomain-like"/>
    <property type="match status" value="1"/>
</dbReference>
<dbReference type="Pfam" id="PF00072">
    <property type="entry name" value="Response_reg"/>
    <property type="match status" value="1"/>
</dbReference>
<dbReference type="GO" id="GO:0043565">
    <property type="term" value="F:sequence-specific DNA binding"/>
    <property type="evidence" value="ECO:0007669"/>
    <property type="project" value="InterPro"/>
</dbReference>
<evidence type="ECO:0000313" key="9">
    <source>
        <dbReference type="Proteomes" id="UP000270342"/>
    </source>
</evidence>
<accession>A0A494Y4L3</accession>
<dbReference type="Gene3D" id="3.40.50.2300">
    <property type="match status" value="1"/>
</dbReference>
<sequence>MPHALIVEDDPNSLSGLAAILQADGFSVDVAATLADAREALTRFIPDVVLIDLNLPDGKGLDLLQHLRSQPPDGTVPVIVMTGNATVESAIEGLRHGIWDYLLKPVSIPRLRSLLARIPRPYELSEEVQSLRSMLRELGRFGPMIGRSEPMQAVYDTIERIAQTEAAVFVHGEPGSGKQTVAHTIHEMSRRRKGPFVRFDCAATRDGARSFDSLLFGHERGAFAGADIRMAGVLEEAAGGTLYVENVTSLPRDQQLALLGALDGRTIRRMGGSHDTPADFRLIVGAEISPTQALATGALVDELVRRLSATTIGLPPLRERGADIELLALHCIDECNAETGQQKRLAPGVLRELHGYDWPGNVRELRTTLRHAYRTSDDTIETLRSADGSHAAAFSSVQVTVGTPLATVEELLIRATLDAVGGTRHRAASMLGISPKTLYNKLQRMKMN</sequence>
<dbReference type="SMART" id="SM00382">
    <property type="entry name" value="AAA"/>
    <property type="match status" value="1"/>
</dbReference>
<dbReference type="OrthoDB" id="9761705at2"/>
<dbReference type="EMBL" id="RBZU01000003">
    <property type="protein sequence ID" value="RKP56443.1"/>
    <property type="molecule type" value="Genomic_DNA"/>
</dbReference>
<dbReference type="CDD" id="cd00156">
    <property type="entry name" value="REC"/>
    <property type="match status" value="1"/>
</dbReference>
<evidence type="ECO:0000256" key="1">
    <source>
        <dbReference type="ARBA" id="ARBA00022741"/>
    </source>
</evidence>
<name>A0A494Y4L3_9BURK</name>
<dbReference type="PRINTS" id="PR01590">
    <property type="entry name" value="HTHFIS"/>
</dbReference>
<dbReference type="Pfam" id="PF00158">
    <property type="entry name" value="Sigma54_activat"/>
    <property type="match status" value="1"/>
</dbReference>
<keyword evidence="1" id="KW-0547">Nucleotide-binding</keyword>
<dbReference type="GO" id="GO:0000160">
    <property type="term" value="P:phosphorelay signal transduction system"/>
    <property type="evidence" value="ECO:0007669"/>
    <property type="project" value="InterPro"/>
</dbReference>
<comment type="caution">
    <text evidence="8">The sequence shown here is derived from an EMBL/GenBank/DDBJ whole genome shotgun (WGS) entry which is preliminary data.</text>
</comment>
<dbReference type="SUPFAM" id="SSF52540">
    <property type="entry name" value="P-loop containing nucleoside triphosphate hydrolases"/>
    <property type="match status" value="1"/>
</dbReference>
<dbReference type="Pfam" id="PF02954">
    <property type="entry name" value="HTH_8"/>
    <property type="match status" value="1"/>
</dbReference>
<dbReference type="InterPro" id="IPR002197">
    <property type="entry name" value="HTH_Fis"/>
</dbReference>
<keyword evidence="5" id="KW-0597">Phosphoprotein</keyword>
<dbReference type="InterPro" id="IPR025944">
    <property type="entry name" value="Sigma_54_int_dom_CS"/>
</dbReference>
<dbReference type="InterPro" id="IPR058031">
    <property type="entry name" value="AAA_lid_NorR"/>
</dbReference>
<reference evidence="8 9" key="1">
    <citation type="submission" date="2018-10" db="EMBL/GenBank/DDBJ databases">
        <title>Robbsia sp. DHC34, isolated from soil.</title>
        <authorList>
            <person name="Gao Z.-H."/>
            <person name="Qiu L.-H."/>
        </authorList>
    </citation>
    <scope>NUCLEOTIDE SEQUENCE [LARGE SCALE GENOMIC DNA]</scope>
    <source>
        <strain evidence="8 9">DHC34</strain>
    </source>
</reference>
<feature type="modified residue" description="4-aspartylphosphate" evidence="5">
    <location>
        <position position="52"/>
    </location>
</feature>
<dbReference type="Gene3D" id="3.40.50.300">
    <property type="entry name" value="P-loop containing nucleotide triphosphate hydrolases"/>
    <property type="match status" value="1"/>
</dbReference>
<dbReference type="Gene3D" id="1.10.10.60">
    <property type="entry name" value="Homeodomain-like"/>
    <property type="match status" value="1"/>
</dbReference>
<dbReference type="PANTHER" id="PTHR32071">
    <property type="entry name" value="TRANSCRIPTIONAL REGULATORY PROTEIN"/>
    <property type="match status" value="1"/>
</dbReference>
<dbReference type="CDD" id="cd00009">
    <property type="entry name" value="AAA"/>
    <property type="match status" value="1"/>
</dbReference>
<dbReference type="AlphaFoldDB" id="A0A494Y4L3"/>
<evidence type="ECO:0000313" key="8">
    <source>
        <dbReference type="EMBL" id="RKP56443.1"/>
    </source>
</evidence>
<feature type="domain" description="Response regulatory" evidence="7">
    <location>
        <begin position="3"/>
        <end position="119"/>
    </location>
</feature>
<evidence type="ECO:0000256" key="2">
    <source>
        <dbReference type="ARBA" id="ARBA00022840"/>
    </source>
</evidence>
<proteinExistence type="predicted"/>
<dbReference type="InterPro" id="IPR009057">
    <property type="entry name" value="Homeodomain-like_sf"/>
</dbReference>
<dbReference type="PROSITE" id="PS50110">
    <property type="entry name" value="RESPONSE_REGULATORY"/>
    <property type="match status" value="1"/>
</dbReference>
<evidence type="ECO:0000256" key="3">
    <source>
        <dbReference type="ARBA" id="ARBA00023015"/>
    </source>
</evidence>
<evidence type="ECO:0000256" key="5">
    <source>
        <dbReference type="PROSITE-ProRule" id="PRU00169"/>
    </source>
</evidence>
<keyword evidence="4" id="KW-0804">Transcription</keyword>
<keyword evidence="2" id="KW-0067">ATP-binding</keyword>
<dbReference type="SMART" id="SM00448">
    <property type="entry name" value="REC"/>
    <property type="match status" value="1"/>
</dbReference>
<protein>
    <submittedName>
        <fullName evidence="8">Sigma-54-dependent Fis family transcriptional regulator</fullName>
    </submittedName>
</protein>
<dbReference type="Proteomes" id="UP000270342">
    <property type="component" value="Unassembled WGS sequence"/>
</dbReference>
<gene>
    <name evidence="8" type="ORF">D7S86_08630</name>
</gene>
<dbReference type="PROSITE" id="PS00688">
    <property type="entry name" value="SIGMA54_INTERACT_3"/>
    <property type="match status" value="1"/>
</dbReference>
<feature type="domain" description="Sigma-54 factor interaction" evidence="6">
    <location>
        <begin position="144"/>
        <end position="374"/>
    </location>
</feature>
<evidence type="ECO:0000259" key="6">
    <source>
        <dbReference type="PROSITE" id="PS50045"/>
    </source>
</evidence>
<dbReference type="InterPro" id="IPR011006">
    <property type="entry name" value="CheY-like_superfamily"/>
</dbReference>
<dbReference type="InterPro" id="IPR001789">
    <property type="entry name" value="Sig_transdc_resp-reg_receiver"/>
</dbReference>
<keyword evidence="3" id="KW-0805">Transcription regulation</keyword>
<dbReference type="SUPFAM" id="SSF52172">
    <property type="entry name" value="CheY-like"/>
    <property type="match status" value="1"/>
</dbReference>
<dbReference type="InterPro" id="IPR003593">
    <property type="entry name" value="AAA+_ATPase"/>
</dbReference>
<dbReference type="Gene3D" id="1.10.8.60">
    <property type="match status" value="1"/>
</dbReference>
<dbReference type="InterPro" id="IPR027417">
    <property type="entry name" value="P-loop_NTPase"/>
</dbReference>
<evidence type="ECO:0000259" key="7">
    <source>
        <dbReference type="PROSITE" id="PS50110"/>
    </source>
</evidence>
<evidence type="ECO:0000256" key="4">
    <source>
        <dbReference type="ARBA" id="ARBA00023163"/>
    </source>
</evidence>